<feature type="domain" description="PTS EIIA type-1" evidence="7">
    <location>
        <begin position="34"/>
        <end position="138"/>
    </location>
</feature>
<evidence type="ECO:0000313" key="9">
    <source>
        <dbReference type="Proteomes" id="UP000323317"/>
    </source>
</evidence>
<dbReference type="Pfam" id="PF00358">
    <property type="entry name" value="PTS_EIIA_1"/>
    <property type="match status" value="1"/>
</dbReference>
<dbReference type="PANTHER" id="PTHR45008">
    <property type="entry name" value="PTS SYSTEM GLUCOSE-SPECIFIC EIIA COMPONENT"/>
    <property type="match status" value="1"/>
</dbReference>
<protein>
    <submittedName>
        <fullName evidence="8">PTS glucose transporter subunit IIA</fullName>
    </submittedName>
</protein>
<dbReference type="PROSITE" id="PS51093">
    <property type="entry name" value="PTS_EIIA_TYPE_1"/>
    <property type="match status" value="1"/>
</dbReference>
<proteinExistence type="predicted"/>
<dbReference type="NCBIfam" id="TIGR00830">
    <property type="entry name" value="PTBA"/>
    <property type="match status" value="1"/>
</dbReference>
<evidence type="ECO:0000256" key="4">
    <source>
        <dbReference type="ARBA" id="ARBA00022679"/>
    </source>
</evidence>
<evidence type="ECO:0000256" key="5">
    <source>
        <dbReference type="ARBA" id="ARBA00022683"/>
    </source>
</evidence>
<sequence length="166" mass="17589">MLKKLFGKKEEAPTSINVHSPLTGRMLDLEEVPDPVFSQKMMGDGIAVEPSEGKVVSPVNGEIIQVFPTKHAVGIKAENGAELLIHIGLETVSMNGEGFEAHVSEGKKVKVGDPLVTFDINLVKEKAKSTITPVIITNGDDLGAIEKAETGDVTAGDSQVMKVSAK</sequence>
<dbReference type="PANTHER" id="PTHR45008:SF1">
    <property type="entry name" value="PTS SYSTEM GLUCOSE-SPECIFIC EIIA COMPONENT"/>
    <property type="match status" value="1"/>
</dbReference>
<dbReference type="FunFam" id="2.70.70.10:FF:000001">
    <property type="entry name" value="PTS system glucose-specific IIA component"/>
    <property type="match status" value="1"/>
</dbReference>
<keyword evidence="3 8" id="KW-0762">Sugar transport</keyword>
<organism evidence="8 9">
    <name type="scientific">Rossellomorea vietnamensis</name>
    <dbReference type="NCBI Taxonomy" id="218284"/>
    <lineage>
        <taxon>Bacteria</taxon>
        <taxon>Bacillati</taxon>
        <taxon>Bacillota</taxon>
        <taxon>Bacilli</taxon>
        <taxon>Bacillales</taxon>
        <taxon>Bacillaceae</taxon>
        <taxon>Rossellomorea</taxon>
    </lineage>
</organism>
<dbReference type="InterPro" id="IPR011055">
    <property type="entry name" value="Dup_hybrid_motif"/>
</dbReference>
<accession>A0A5D4KGZ7</accession>
<name>A0A5D4KGZ7_9BACI</name>
<evidence type="ECO:0000256" key="3">
    <source>
        <dbReference type="ARBA" id="ARBA00022597"/>
    </source>
</evidence>
<keyword evidence="5" id="KW-0598">Phosphotransferase system</keyword>
<comment type="subcellular location">
    <subcellularLocation>
        <location evidence="1">Cytoplasm</location>
    </subcellularLocation>
</comment>
<evidence type="ECO:0000256" key="2">
    <source>
        <dbReference type="ARBA" id="ARBA00022448"/>
    </source>
</evidence>
<dbReference type="InterPro" id="IPR050890">
    <property type="entry name" value="PTS_EIIA_component"/>
</dbReference>
<dbReference type="PROSITE" id="PS00371">
    <property type="entry name" value="PTS_EIIA_TYPE_1_HIS"/>
    <property type="match status" value="1"/>
</dbReference>
<keyword evidence="4" id="KW-0808">Transferase</keyword>
<reference evidence="8 9" key="1">
    <citation type="submission" date="2019-08" db="EMBL/GenBank/DDBJ databases">
        <title>Bacillus genomes from the desert of Cuatro Cienegas, Coahuila.</title>
        <authorList>
            <person name="Olmedo-Alvarez G."/>
        </authorList>
    </citation>
    <scope>NUCLEOTIDE SEQUENCE [LARGE SCALE GENOMIC DNA]</scope>
    <source>
        <strain evidence="8 9">CH40_1T</strain>
    </source>
</reference>
<dbReference type="EMBL" id="VTEH01000003">
    <property type="protein sequence ID" value="TYR76564.1"/>
    <property type="molecule type" value="Genomic_DNA"/>
</dbReference>
<evidence type="ECO:0000256" key="1">
    <source>
        <dbReference type="ARBA" id="ARBA00004496"/>
    </source>
</evidence>
<evidence type="ECO:0000259" key="7">
    <source>
        <dbReference type="PROSITE" id="PS51093"/>
    </source>
</evidence>
<comment type="caution">
    <text evidence="8">The sequence shown here is derived from an EMBL/GenBank/DDBJ whole genome shotgun (WGS) entry which is preliminary data.</text>
</comment>
<dbReference type="GO" id="GO:0005737">
    <property type="term" value="C:cytoplasm"/>
    <property type="evidence" value="ECO:0007669"/>
    <property type="project" value="UniProtKB-SubCell"/>
</dbReference>
<dbReference type="Gene3D" id="2.70.70.10">
    <property type="entry name" value="Glucose Permease (Domain IIA)"/>
    <property type="match status" value="1"/>
</dbReference>
<evidence type="ECO:0000256" key="6">
    <source>
        <dbReference type="ARBA" id="ARBA00022777"/>
    </source>
</evidence>
<evidence type="ECO:0000313" key="8">
    <source>
        <dbReference type="EMBL" id="TYR76564.1"/>
    </source>
</evidence>
<dbReference type="GO" id="GO:0016301">
    <property type="term" value="F:kinase activity"/>
    <property type="evidence" value="ECO:0007669"/>
    <property type="project" value="UniProtKB-KW"/>
</dbReference>
<dbReference type="Proteomes" id="UP000323317">
    <property type="component" value="Unassembled WGS sequence"/>
</dbReference>
<dbReference type="GO" id="GO:0009401">
    <property type="term" value="P:phosphoenolpyruvate-dependent sugar phosphotransferase system"/>
    <property type="evidence" value="ECO:0007669"/>
    <property type="project" value="UniProtKB-KW"/>
</dbReference>
<gene>
    <name evidence="8" type="ORF">FZC79_06710</name>
</gene>
<keyword evidence="6" id="KW-0418">Kinase</keyword>
<dbReference type="AlphaFoldDB" id="A0A5D4KGZ7"/>
<dbReference type="InterPro" id="IPR001127">
    <property type="entry name" value="PTS_EIIA_1_perm"/>
</dbReference>
<dbReference type="SUPFAM" id="SSF51261">
    <property type="entry name" value="Duplicated hybrid motif"/>
    <property type="match status" value="1"/>
</dbReference>
<keyword evidence="2" id="KW-0813">Transport</keyword>
<dbReference type="RefSeq" id="WP_148946047.1">
    <property type="nucleotide sequence ID" value="NZ_VTEH01000003.1"/>
</dbReference>